<feature type="transmembrane region" description="Helical" evidence="7">
    <location>
        <begin position="12"/>
        <end position="32"/>
    </location>
</feature>
<dbReference type="PROSITE" id="PS50928">
    <property type="entry name" value="ABC_TM1"/>
    <property type="match status" value="1"/>
</dbReference>
<accession>A0A9X3TQI8</accession>
<dbReference type="InterPro" id="IPR000515">
    <property type="entry name" value="MetI-like"/>
</dbReference>
<dbReference type="Gene3D" id="1.10.3720.10">
    <property type="entry name" value="MetI-like"/>
    <property type="match status" value="1"/>
</dbReference>
<feature type="transmembrane region" description="Helical" evidence="7">
    <location>
        <begin position="96"/>
        <end position="120"/>
    </location>
</feature>
<evidence type="ECO:0000256" key="5">
    <source>
        <dbReference type="ARBA" id="ARBA00022989"/>
    </source>
</evidence>
<dbReference type="CDD" id="cd06261">
    <property type="entry name" value="TM_PBP2"/>
    <property type="match status" value="1"/>
</dbReference>
<dbReference type="Pfam" id="PF00528">
    <property type="entry name" value="BPD_transp_1"/>
    <property type="match status" value="1"/>
</dbReference>
<proteinExistence type="inferred from homology"/>
<dbReference type="InterPro" id="IPR045621">
    <property type="entry name" value="BPD_transp_1_N"/>
</dbReference>
<feature type="transmembrane region" description="Helical" evidence="7">
    <location>
        <begin position="199"/>
        <end position="221"/>
    </location>
</feature>
<dbReference type="InterPro" id="IPR035906">
    <property type="entry name" value="MetI-like_sf"/>
</dbReference>
<keyword evidence="10" id="KW-1185">Reference proteome</keyword>
<comment type="caution">
    <text evidence="9">The sequence shown here is derived from an EMBL/GenBank/DDBJ whole genome shotgun (WGS) entry which is preliminary data.</text>
</comment>
<feature type="transmembrane region" description="Helical" evidence="7">
    <location>
        <begin position="303"/>
        <end position="329"/>
    </location>
</feature>
<evidence type="ECO:0000256" key="3">
    <source>
        <dbReference type="ARBA" id="ARBA00022475"/>
    </source>
</evidence>
<feature type="transmembrane region" description="Helical" evidence="7">
    <location>
        <begin position="261"/>
        <end position="283"/>
    </location>
</feature>
<comment type="subcellular location">
    <subcellularLocation>
        <location evidence="1 7">Cell membrane</location>
        <topology evidence="1 7">Multi-pass membrane protein</topology>
    </subcellularLocation>
</comment>
<keyword evidence="6 7" id="KW-0472">Membrane</keyword>
<reference evidence="9" key="1">
    <citation type="submission" date="2022-12" db="EMBL/GenBank/DDBJ databases">
        <title>Draft genome sequence of the thermophilic strain Brevibacillus thermoruber HT42, isolated from Los Humeros, Puebla, Mexico, with biotechnological potential.</title>
        <authorList>
            <person name="Lara Sanchez J."/>
            <person name="Solis Palacios R."/>
            <person name="Bustos Baena A.S."/>
            <person name="Ruz Baez A.E."/>
            <person name="Espinosa Luna G."/>
            <person name="Oliart Ros R.M."/>
        </authorList>
    </citation>
    <scope>NUCLEOTIDE SEQUENCE</scope>
    <source>
        <strain evidence="9">HT42</strain>
    </source>
</reference>
<feature type="domain" description="ABC transmembrane type-1" evidence="8">
    <location>
        <begin position="97"/>
        <end position="326"/>
    </location>
</feature>
<evidence type="ECO:0000256" key="7">
    <source>
        <dbReference type="RuleBase" id="RU363032"/>
    </source>
</evidence>
<dbReference type="SUPFAM" id="SSF161098">
    <property type="entry name" value="MetI-like"/>
    <property type="match status" value="1"/>
</dbReference>
<dbReference type="GO" id="GO:0055085">
    <property type="term" value="P:transmembrane transport"/>
    <property type="evidence" value="ECO:0007669"/>
    <property type="project" value="InterPro"/>
</dbReference>
<dbReference type="Pfam" id="PF19300">
    <property type="entry name" value="BPD_transp_1_N"/>
    <property type="match status" value="1"/>
</dbReference>
<dbReference type="PANTHER" id="PTHR43163">
    <property type="entry name" value="DIPEPTIDE TRANSPORT SYSTEM PERMEASE PROTEIN DPPB-RELATED"/>
    <property type="match status" value="1"/>
</dbReference>
<evidence type="ECO:0000313" key="10">
    <source>
        <dbReference type="Proteomes" id="UP001151071"/>
    </source>
</evidence>
<evidence type="ECO:0000256" key="2">
    <source>
        <dbReference type="ARBA" id="ARBA00022448"/>
    </source>
</evidence>
<evidence type="ECO:0000256" key="1">
    <source>
        <dbReference type="ARBA" id="ARBA00004651"/>
    </source>
</evidence>
<dbReference type="Proteomes" id="UP001151071">
    <property type="component" value="Unassembled WGS sequence"/>
</dbReference>
<evidence type="ECO:0000256" key="6">
    <source>
        <dbReference type="ARBA" id="ARBA00023136"/>
    </source>
</evidence>
<comment type="similarity">
    <text evidence="7">Belongs to the binding-protein-dependent transport system permease family.</text>
</comment>
<keyword evidence="4 7" id="KW-0812">Transmembrane</keyword>
<sequence length="336" mass="37685">MALLSYTIRRLLMLIPVLFGMSLIVFAIIHAIPGDPALTILGEKASPKALEELRQQLGLNNPWYVQYFHYLWDILRGDLGDSLHTKAPIAKEMGPYLAATVELTLVSMIFAVFIGVNAGIISAWKQNSWFDYICMLIALIGVSMPVFWLGLMEQWVFAQELKWLPSIGRDNPRDPVTAITHFYIIDAMLAGRWDHLRDVIQHLILPSVALGTIPMAIIARITRSSMLEVMRADYIRTARAKGLGQFFVVYKHALKNAMIPVLTIVGLQTGLLIGGAVLTETIFGWPGVGRYIFTAIGNRDYPVIQSSILVIATIFVLINLLVDLLYAYVDPRIKYR</sequence>
<feature type="transmembrane region" description="Helical" evidence="7">
    <location>
        <begin position="132"/>
        <end position="151"/>
    </location>
</feature>
<protein>
    <submittedName>
        <fullName evidence="9">ABC transporter permease</fullName>
    </submittedName>
</protein>
<dbReference type="EMBL" id="JAPYYP010000009">
    <property type="protein sequence ID" value="MDA5108630.1"/>
    <property type="molecule type" value="Genomic_DNA"/>
</dbReference>
<gene>
    <name evidence="9" type="ORF">O3V59_09675</name>
</gene>
<evidence type="ECO:0000313" key="9">
    <source>
        <dbReference type="EMBL" id="MDA5108630.1"/>
    </source>
</evidence>
<organism evidence="9 10">
    <name type="scientific">Brevibacillus thermoruber</name>
    <dbReference type="NCBI Taxonomy" id="33942"/>
    <lineage>
        <taxon>Bacteria</taxon>
        <taxon>Bacillati</taxon>
        <taxon>Bacillota</taxon>
        <taxon>Bacilli</taxon>
        <taxon>Bacillales</taxon>
        <taxon>Paenibacillaceae</taxon>
        <taxon>Brevibacillus</taxon>
    </lineage>
</organism>
<dbReference type="AlphaFoldDB" id="A0A9X3TQI8"/>
<dbReference type="RefSeq" id="WP_035300107.1">
    <property type="nucleotide sequence ID" value="NZ_JAPYYP010000009.1"/>
</dbReference>
<keyword evidence="5 7" id="KW-1133">Transmembrane helix</keyword>
<dbReference type="GO" id="GO:0005886">
    <property type="term" value="C:plasma membrane"/>
    <property type="evidence" value="ECO:0007669"/>
    <property type="project" value="UniProtKB-SubCell"/>
</dbReference>
<evidence type="ECO:0000259" key="8">
    <source>
        <dbReference type="PROSITE" id="PS50928"/>
    </source>
</evidence>
<keyword evidence="2 7" id="KW-0813">Transport</keyword>
<keyword evidence="3" id="KW-1003">Cell membrane</keyword>
<dbReference type="PANTHER" id="PTHR43163:SF6">
    <property type="entry name" value="DIPEPTIDE TRANSPORT SYSTEM PERMEASE PROTEIN DPPB-RELATED"/>
    <property type="match status" value="1"/>
</dbReference>
<name>A0A9X3TQI8_9BACL</name>
<evidence type="ECO:0000256" key="4">
    <source>
        <dbReference type="ARBA" id="ARBA00022692"/>
    </source>
</evidence>